<dbReference type="CDD" id="cd07500">
    <property type="entry name" value="HAD_PSP"/>
    <property type="match status" value="1"/>
</dbReference>
<evidence type="ECO:0000256" key="6">
    <source>
        <dbReference type="ARBA" id="ARBA00022723"/>
    </source>
</evidence>
<gene>
    <name evidence="12" type="ORF">BN980_GECA03s08051g</name>
    <name evidence="13" type="ORF">DV451_003262</name>
</gene>
<name>A0A0J9X6P5_GEOCN</name>
<evidence type="ECO:0000313" key="13">
    <source>
        <dbReference type="EMBL" id="KAF5098711.1"/>
    </source>
</evidence>
<evidence type="ECO:0000313" key="14">
    <source>
        <dbReference type="Proteomes" id="UP000242525"/>
    </source>
</evidence>
<dbReference type="GO" id="GO:0000287">
    <property type="term" value="F:magnesium ion binding"/>
    <property type="evidence" value="ECO:0007669"/>
    <property type="project" value="TreeGrafter"/>
</dbReference>
<reference evidence="12 14" key="1">
    <citation type="submission" date="2014-03" db="EMBL/GenBank/DDBJ databases">
        <authorList>
            <person name="Casaregola S."/>
        </authorList>
    </citation>
    <scope>NUCLEOTIDE SEQUENCE [LARGE SCALE GENOMIC DNA]</scope>
    <source>
        <strain evidence="12 14">CLIB 918</strain>
    </source>
</reference>
<dbReference type="GO" id="GO:0006564">
    <property type="term" value="P:L-serine biosynthetic process"/>
    <property type="evidence" value="ECO:0007669"/>
    <property type="project" value="UniProtKB-KW"/>
</dbReference>
<dbReference type="PANTHER" id="PTHR43344">
    <property type="entry name" value="PHOSPHOSERINE PHOSPHATASE"/>
    <property type="match status" value="1"/>
</dbReference>
<evidence type="ECO:0000256" key="5">
    <source>
        <dbReference type="ARBA" id="ARBA00022605"/>
    </source>
</evidence>
<evidence type="ECO:0000256" key="10">
    <source>
        <dbReference type="ARBA" id="ARBA00031693"/>
    </source>
</evidence>
<comment type="caution">
    <text evidence="12">The sequence shown here is derived from an EMBL/GenBank/DDBJ whole genome shotgun (WGS) entry which is preliminary data.</text>
</comment>
<sequence>MAYVATVIALNQGLTDAFTEKFENLLRSEGITTLRLEYLKPGAVVDYYLDVESIRFNEIKNAFFEFSNAHGVDIVLQKANDDRKNKGLFVFDMDSTLIQQEVIDMIAAYANVEPEVSKITEAAMNGEIDFNESLKQRVALLKGIPSTVFEDLKTKITFTPGARNLTRVLRSLGVKTAVLSGGFIPLANWVKGELGLDYAYANNLELTEDGTELTGRTYGTVVNNVVKGELLQEIAQKEGVPLSKVVAVGDGSNDLVMMGIAGFGVAFNAKPVVQKKAPSRINTPSLETILYILGYNEKDQEKLLSA</sequence>
<keyword evidence="14" id="KW-1185">Reference proteome</keyword>
<feature type="active site" description="Proton donor" evidence="11">
    <location>
        <position position="94"/>
    </location>
</feature>
<evidence type="ECO:0000256" key="8">
    <source>
        <dbReference type="ARBA" id="ARBA00022842"/>
    </source>
</evidence>
<dbReference type="SFLD" id="SFLDG01136">
    <property type="entry name" value="C1.6:_Phosphoserine_Phosphatas"/>
    <property type="match status" value="1"/>
</dbReference>
<keyword evidence="9" id="KW-0718">Serine biosynthesis</keyword>
<dbReference type="STRING" id="1173061.A0A0J9X6P5"/>
<dbReference type="EMBL" id="QQZK01000069">
    <property type="protein sequence ID" value="KAF5098711.1"/>
    <property type="molecule type" value="Genomic_DNA"/>
</dbReference>
<dbReference type="GO" id="GO:0036424">
    <property type="term" value="F:L-phosphoserine phosphatase activity"/>
    <property type="evidence" value="ECO:0007669"/>
    <property type="project" value="InterPro"/>
</dbReference>
<keyword evidence="6" id="KW-0479">Metal-binding</keyword>
<dbReference type="NCBIfam" id="TIGR00338">
    <property type="entry name" value="serB"/>
    <property type="match status" value="1"/>
</dbReference>
<dbReference type="SFLD" id="SFLDS00003">
    <property type="entry name" value="Haloacid_Dehalogenase"/>
    <property type="match status" value="1"/>
</dbReference>
<evidence type="ECO:0000256" key="7">
    <source>
        <dbReference type="ARBA" id="ARBA00022801"/>
    </source>
</evidence>
<keyword evidence="5" id="KW-0028">Amino-acid biosynthesis</keyword>
<dbReference type="Pfam" id="PF00702">
    <property type="entry name" value="Hydrolase"/>
    <property type="match status" value="1"/>
</dbReference>
<dbReference type="UniPathway" id="UPA00135">
    <property type="reaction ID" value="UER00198"/>
</dbReference>
<dbReference type="Gene3D" id="3.40.50.1000">
    <property type="entry name" value="HAD superfamily/HAD-like"/>
    <property type="match status" value="1"/>
</dbReference>
<evidence type="ECO:0000256" key="9">
    <source>
        <dbReference type="ARBA" id="ARBA00023299"/>
    </source>
</evidence>
<evidence type="ECO:0000256" key="11">
    <source>
        <dbReference type="PIRSR" id="PIRSR604469-1"/>
    </source>
</evidence>
<dbReference type="InterPro" id="IPR036412">
    <property type="entry name" value="HAD-like_sf"/>
</dbReference>
<evidence type="ECO:0000256" key="2">
    <source>
        <dbReference type="ARBA" id="ARBA00005135"/>
    </source>
</evidence>
<keyword evidence="7" id="KW-0378">Hydrolase</keyword>
<dbReference type="SUPFAM" id="SSF56784">
    <property type="entry name" value="HAD-like"/>
    <property type="match status" value="1"/>
</dbReference>
<dbReference type="EMBL" id="CCBN010000003">
    <property type="protein sequence ID" value="CDO52805.1"/>
    <property type="molecule type" value="Genomic_DNA"/>
</dbReference>
<organism evidence="12 14">
    <name type="scientific">Geotrichum candidum</name>
    <name type="common">Oospora lactis</name>
    <name type="synonym">Dipodascus geotrichum</name>
    <dbReference type="NCBI Taxonomy" id="1173061"/>
    <lineage>
        <taxon>Eukaryota</taxon>
        <taxon>Fungi</taxon>
        <taxon>Dikarya</taxon>
        <taxon>Ascomycota</taxon>
        <taxon>Saccharomycotina</taxon>
        <taxon>Dipodascomycetes</taxon>
        <taxon>Dipodascales</taxon>
        <taxon>Dipodascaceae</taxon>
        <taxon>Geotrichum</taxon>
    </lineage>
</organism>
<dbReference type="EC" id="3.1.3.3" evidence="4"/>
<reference evidence="13" key="2">
    <citation type="journal article" date="2020" name="Front. Microbiol.">
        <title>Phenotypic and Genetic Characterization of the Cheese Ripening Yeast Geotrichum candidum.</title>
        <authorList>
            <person name="Perkins V."/>
            <person name="Vignola S."/>
            <person name="Lessard M.H."/>
            <person name="Plante P.L."/>
            <person name="Corbeil J."/>
            <person name="Dugat-Bony E."/>
            <person name="Frenette M."/>
            <person name="Labrie S."/>
        </authorList>
    </citation>
    <scope>NUCLEOTIDE SEQUENCE</scope>
    <source>
        <strain evidence="13">LMA-70</strain>
    </source>
</reference>
<dbReference type="FunFam" id="3.40.50.1000:FF:000143">
    <property type="entry name" value="Phosphoserine phosphatase serb"/>
    <property type="match status" value="1"/>
</dbReference>
<dbReference type="NCBIfam" id="TIGR01488">
    <property type="entry name" value="HAD-SF-IB"/>
    <property type="match status" value="1"/>
</dbReference>
<dbReference type="GO" id="GO:0005737">
    <property type="term" value="C:cytoplasm"/>
    <property type="evidence" value="ECO:0007669"/>
    <property type="project" value="TreeGrafter"/>
</dbReference>
<comment type="cofactor">
    <cofactor evidence="1">
        <name>Mg(2+)</name>
        <dbReference type="ChEBI" id="CHEBI:18420"/>
    </cofactor>
</comment>
<dbReference type="PANTHER" id="PTHR43344:SF2">
    <property type="entry name" value="PHOSPHOSERINE PHOSPHATASE"/>
    <property type="match status" value="1"/>
</dbReference>
<evidence type="ECO:0000256" key="1">
    <source>
        <dbReference type="ARBA" id="ARBA00001946"/>
    </source>
</evidence>
<dbReference type="SFLD" id="SFLDF00029">
    <property type="entry name" value="phosphoserine_phosphatase"/>
    <property type="match status" value="1"/>
</dbReference>
<comment type="pathway">
    <text evidence="2">Amino-acid biosynthesis; L-serine biosynthesis; L-serine from 3-phospho-D-glycerate: step 3/3.</text>
</comment>
<dbReference type="AlphaFoldDB" id="A0A0J9X6P5"/>
<comment type="similarity">
    <text evidence="3">Belongs to the HAD-like hydrolase superfamily. SerB family.</text>
</comment>
<protein>
    <recommendedName>
        <fullName evidence="4">phosphoserine phosphatase</fullName>
        <ecNumber evidence="4">3.1.3.3</ecNumber>
    </recommendedName>
    <alternativeName>
        <fullName evidence="10">O-phosphoserine phosphohydrolase</fullName>
    </alternativeName>
</protein>
<keyword evidence="8" id="KW-0460">Magnesium</keyword>
<dbReference type="InterPro" id="IPR023214">
    <property type="entry name" value="HAD_sf"/>
</dbReference>
<evidence type="ECO:0000313" key="12">
    <source>
        <dbReference type="EMBL" id="CDO52805.1"/>
    </source>
</evidence>
<feature type="active site" description="Nucleophile" evidence="11">
    <location>
        <position position="92"/>
    </location>
</feature>
<dbReference type="SFLD" id="SFLDG01137">
    <property type="entry name" value="C1.6.1:_Phosphoserine_Phosphat"/>
    <property type="match status" value="1"/>
</dbReference>
<dbReference type="InterPro" id="IPR004469">
    <property type="entry name" value="PSP"/>
</dbReference>
<proteinExistence type="inferred from homology"/>
<accession>A0A0J9X6P5</accession>
<dbReference type="InterPro" id="IPR050582">
    <property type="entry name" value="HAD-like_SerB"/>
</dbReference>
<dbReference type="Proteomes" id="UP000242525">
    <property type="component" value="Unassembled WGS sequence"/>
</dbReference>
<reference evidence="13" key="3">
    <citation type="submission" date="2020-01" db="EMBL/GenBank/DDBJ databases">
        <authorList>
            <person name="Perkins V."/>
            <person name="Lessard M.-H."/>
            <person name="Dugat-Bony E."/>
            <person name="Frenette M."/>
            <person name="Labrie S."/>
        </authorList>
    </citation>
    <scope>NUCLEOTIDE SEQUENCE</scope>
    <source>
        <strain evidence="13">LMA-70</strain>
    </source>
</reference>
<evidence type="ECO:0000256" key="3">
    <source>
        <dbReference type="ARBA" id="ARBA00009184"/>
    </source>
</evidence>
<dbReference type="Proteomes" id="UP000750522">
    <property type="component" value="Unassembled WGS sequence"/>
</dbReference>
<dbReference type="OrthoDB" id="27226at2759"/>
<evidence type="ECO:0000256" key="4">
    <source>
        <dbReference type="ARBA" id="ARBA00012640"/>
    </source>
</evidence>